<dbReference type="AlphaFoldDB" id="A0AAW0MA17"/>
<sequence length="92" mass="10736">MEIKDEMFMVEFGDGKNKKKVLKMSPWSYEKQLILLHDFEGEQAPKEISLTRSPFWIQIYNLPLKSKTRETSWAISETIGKVMEVDIVENGV</sequence>
<gene>
    <name evidence="1" type="ORF">CFP56_029225</name>
</gene>
<dbReference type="PANTHER" id="PTHR31286:SF167">
    <property type="entry name" value="OS09G0268800 PROTEIN"/>
    <property type="match status" value="1"/>
</dbReference>
<evidence type="ECO:0000313" key="1">
    <source>
        <dbReference type="EMBL" id="KAK7860837.1"/>
    </source>
</evidence>
<reference evidence="1 2" key="1">
    <citation type="journal article" date="2018" name="Sci. Data">
        <title>The draft genome sequence of cork oak.</title>
        <authorList>
            <person name="Ramos A.M."/>
            <person name="Usie A."/>
            <person name="Barbosa P."/>
            <person name="Barros P.M."/>
            <person name="Capote T."/>
            <person name="Chaves I."/>
            <person name="Simoes F."/>
            <person name="Abreu I."/>
            <person name="Carrasquinho I."/>
            <person name="Faro C."/>
            <person name="Guimaraes J.B."/>
            <person name="Mendonca D."/>
            <person name="Nobrega F."/>
            <person name="Rodrigues L."/>
            <person name="Saibo N.J.M."/>
            <person name="Varela M.C."/>
            <person name="Egas C."/>
            <person name="Matos J."/>
            <person name="Miguel C.M."/>
            <person name="Oliveira M.M."/>
            <person name="Ricardo C.P."/>
            <person name="Goncalves S."/>
        </authorList>
    </citation>
    <scope>NUCLEOTIDE SEQUENCE [LARGE SCALE GENOMIC DNA]</scope>
    <source>
        <strain evidence="2">cv. HL8</strain>
    </source>
</reference>
<dbReference type="EMBL" id="PKMF04000004">
    <property type="protein sequence ID" value="KAK7860837.1"/>
    <property type="molecule type" value="Genomic_DNA"/>
</dbReference>
<dbReference type="PANTHER" id="PTHR31286">
    <property type="entry name" value="GLYCINE-RICH CELL WALL STRUCTURAL PROTEIN 1.8-LIKE"/>
    <property type="match status" value="1"/>
</dbReference>
<name>A0AAW0MA17_QUESU</name>
<evidence type="ECO:0000313" key="2">
    <source>
        <dbReference type="Proteomes" id="UP000237347"/>
    </source>
</evidence>
<dbReference type="InterPro" id="IPR040256">
    <property type="entry name" value="At4g02000-like"/>
</dbReference>
<protein>
    <recommendedName>
        <fullName evidence="3">DUF4283 domain-containing protein</fullName>
    </recommendedName>
</protein>
<keyword evidence="2" id="KW-1185">Reference proteome</keyword>
<proteinExistence type="predicted"/>
<evidence type="ECO:0008006" key="3">
    <source>
        <dbReference type="Google" id="ProtNLM"/>
    </source>
</evidence>
<organism evidence="1 2">
    <name type="scientific">Quercus suber</name>
    <name type="common">Cork oak</name>
    <dbReference type="NCBI Taxonomy" id="58331"/>
    <lineage>
        <taxon>Eukaryota</taxon>
        <taxon>Viridiplantae</taxon>
        <taxon>Streptophyta</taxon>
        <taxon>Embryophyta</taxon>
        <taxon>Tracheophyta</taxon>
        <taxon>Spermatophyta</taxon>
        <taxon>Magnoliopsida</taxon>
        <taxon>eudicotyledons</taxon>
        <taxon>Gunneridae</taxon>
        <taxon>Pentapetalae</taxon>
        <taxon>rosids</taxon>
        <taxon>fabids</taxon>
        <taxon>Fagales</taxon>
        <taxon>Fagaceae</taxon>
        <taxon>Quercus</taxon>
    </lineage>
</organism>
<dbReference type="Proteomes" id="UP000237347">
    <property type="component" value="Unassembled WGS sequence"/>
</dbReference>
<accession>A0AAW0MA17</accession>
<comment type="caution">
    <text evidence="1">The sequence shown here is derived from an EMBL/GenBank/DDBJ whole genome shotgun (WGS) entry which is preliminary data.</text>
</comment>